<dbReference type="GO" id="GO:0005739">
    <property type="term" value="C:mitochondrion"/>
    <property type="evidence" value="ECO:0007669"/>
    <property type="project" value="TreeGrafter"/>
</dbReference>
<dbReference type="SUPFAM" id="SSF53474">
    <property type="entry name" value="alpha/beta-Hydrolases"/>
    <property type="match status" value="1"/>
</dbReference>
<comment type="similarity">
    <text evidence="1">Belongs to the AB hydrolase superfamily.</text>
</comment>
<dbReference type="Pfam" id="PF00561">
    <property type="entry name" value="Abhydrolase_1"/>
    <property type="match status" value="1"/>
</dbReference>
<dbReference type="Proteomes" id="UP000232875">
    <property type="component" value="Unassembled WGS sequence"/>
</dbReference>
<name>A0A2N1J7E5_9BASI</name>
<keyword evidence="2" id="KW-0378">Hydrolase</keyword>
<dbReference type="InterPro" id="IPR000073">
    <property type="entry name" value="AB_hydrolase_1"/>
</dbReference>
<comment type="catalytic activity">
    <reaction evidence="3">
        <text>a diacylglycerol + H2O = a monoacylglycerol + a fatty acid + H(+)</text>
        <dbReference type="Rhea" id="RHEA:32731"/>
        <dbReference type="ChEBI" id="CHEBI:15377"/>
        <dbReference type="ChEBI" id="CHEBI:15378"/>
        <dbReference type="ChEBI" id="CHEBI:17408"/>
        <dbReference type="ChEBI" id="CHEBI:18035"/>
        <dbReference type="ChEBI" id="CHEBI:28868"/>
    </reaction>
</comment>
<dbReference type="Gene3D" id="3.40.50.1820">
    <property type="entry name" value="alpha/beta hydrolase"/>
    <property type="match status" value="1"/>
</dbReference>
<comment type="catalytic activity">
    <reaction evidence="4">
        <text>a monoacylglycerol + H2O = glycerol + a fatty acid + H(+)</text>
        <dbReference type="Rhea" id="RHEA:15245"/>
        <dbReference type="ChEBI" id="CHEBI:15377"/>
        <dbReference type="ChEBI" id="CHEBI:15378"/>
        <dbReference type="ChEBI" id="CHEBI:17408"/>
        <dbReference type="ChEBI" id="CHEBI:17754"/>
        <dbReference type="ChEBI" id="CHEBI:28868"/>
    </reaction>
</comment>
<evidence type="ECO:0000313" key="7">
    <source>
        <dbReference type="Proteomes" id="UP000232875"/>
    </source>
</evidence>
<dbReference type="InterPro" id="IPR029058">
    <property type="entry name" value="AB_hydrolase_fold"/>
</dbReference>
<sequence>MLGATAALLRAVPRGVQHRHFATSPGAVKLAYDVAPPGSARGVSEKTNAVVVLHGLYGSRRNWRSIAKRAAHMLCVPVYSLDLRNHGESPHAETMTYEDMAGDVHAFIQEQRLNKVALIGHSLGGKVAMTLALNPAVPQGTLSHMISVDMSPSQGAISPGFMAYIKAMKEIERANVSKQSDAQAILSRTEPDPDVLQFLLTNLLPGAPKRFRLPLDTLQRSLEGVGAFPFAQPGADDGREVRTWDGPSLFIKGKKSKYLNRHTIALAKEYFPHMQLAEMDTGHWCQAEDPATFLDYIQRFLCGDPVS</sequence>
<evidence type="ECO:0000256" key="2">
    <source>
        <dbReference type="ARBA" id="ARBA00022801"/>
    </source>
</evidence>
<protein>
    <recommendedName>
        <fullName evidence="5">AB hydrolase-1 domain-containing protein</fullName>
    </recommendedName>
</protein>
<organism evidence="6 7">
    <name type="scientific">Malassezia vespertilionis</name>
    <dbReference type="NCBI Taxonomy" id="2020962"/>
    <lineage>
        <taxon>Eukaryota</taxon>
        <taxon>Fungi</taxon>
        <taxon>Dikarya</taxon>
        <taxon>Basidiomycota</taxon>
        <taxon>Ustilaginomycotina</taxon>
        <taxon>Malasseziomycetes</taxon>
        <taxon>Malasseziales</taxon>
        <taxon>Malasseziaceae</taxon>
        <taxon>Malassezia</taxon>
    </lineage>
</organism>
<dbReference type="EMBL" id="KZ454995">
    <property type="protein sequence ID" value="PKI82483.1"/>
    <property type="molecule type" value="Genomic_DNA"/>
</dbReference>
<feature type="domain" description="AB hydrolase-1" evidence="5">
    <location>
        <begin position="48"/>
        <end position="290"/>
    </location>
</feature>
<evidence type="ECO:0000259" key="5">
    <source>
        <dbReference type="Pfam" id="PF00561"/>
    </source>
</evidence>
<dbReference type="OrthoDB" id="8119704at2759"/>
<dbReference type="STRING" id="2020962.A0A2N1J7E5"/>
<dbReference type="GO" id="GO:0052689">
    <property type="term" value="F:carboxylic ester hydrolase activity"/>
    <property type="evidence" value="ECO:0007669"/>
    <property type="project" value="TreeGrafter"/>
</dbReference>
<evidence type="ECO:0000256" key="4">
    <source>
        <dbReference type="ARBA" id="ARBA00048461"/>
    </source>
</evidence>
<dbReference type="PANTHER" id="PTHR46118">
    <property type="entry name" value="PROTEIN ABHD11"/>
    <property type="match status" value="1"/>
</dbReference>
<gene>
    <name evidence="6" type="ORF">MVES_003695</name>
</gene>
<dbReference type="AlphaFoldDB" id="A0A2N1J7E5"/>
<evidence type="ECO:0000313" key="6">
    <source>
        <dbReference type="EMBL" id="PKI82483.1"/>
    </source>
</evidence>
<keyword evidence="7" id="KW-1185">Reference proteome</keyword>
<accession>A0A2N1J7E5</accession>
<evidence type="ECO:0000256" key="3">
    <source>
        <dbReference type="ARBA" id="ARBA00047591"/>
    </source>
</evidence>
<dbReference type="PANTHER" id="PTHR46118:SF4">
    <property type="entry name" value="PROTEIN ABHD11"/>
    <property type="match status" value="1"/>
</dbReference>
<evidence type="ECO:0000256" key="1">
    <source>
        <dbReference type="ARBA" id="ARBA00008645"/>
    </source>
</evidence>
<reference evidence="6 7" key="1">
    <citation type="submission" date="2017-10" db="EMBL/GenBank/DDBJ databases">
        <title>A novel species of cold-tolerant Malassezia isolated from bats.</title>
        <authorList>
            <person name="Lorch J.M."/>
            <person name="Palmer J.M."/>
            <person name="Vanderwolf K.J."/>
            <person name="Schmidt K.Z."/>
            <person name="Verant M.L."/>
            <person name="Weller T.J."/>
            <person name="Blehert D.S."/>
        </authorList>
    </citation>
    <scope>NUCLEOTIDE SEQUENCE [LARGE SCALE GENOMIC DNA]</scope>
    <source>
        <strain evidence="6 7">NWHC:44797-103</strain>
    </source>
</reference>
<proteinExistence type="inferred from homology"/>